<evidence type="ECO:0000313" key="4">
    <source>
        <dbReference type="EMBL" id="KAJ3570723.1"/>
    </source>
</evidence>
<evidence type="ECO:0000256" key="2">
    <source>
        <dbReference type="SAM" id="MobiDB-lite"/>
    </source>
</evidence>
<keyword evidence="5" id="KW-1185">Reference proteome</keyword>
<protein>
    <recommendedName>
        <fullName evidence="3">Nephrocystin 3-like N-terminal domain-containing protein</fullName>
    </recommendedName>
</protein>
<gene>
    <name evidence="4" type="ORF">NP233_g4217</name>
</gene>
<feature type="region of interest" description="Disordered" evidence="2">
    <location>
        <begin position="1"/>
        <end position="30"/>
    </location>
</feature>
<evidence type="ECO:0000313" key="5">
    <source>
        <dbReference type="Proteomes" id="UP001213000"/>
    </source>
</evidence>
<comment type="caution">
    <text evidence="4">The sequence shown here is derived from an EMBL/GenBank/DDBJ whole genome shotgun (WGS) entry which is preliminary data.</text>
</comment>
<dbReference type="Pfam" id="PF24883">
    <property type="entry name" value="NPHP3_N"/>
    <property type="match status" value="2"/>
</dbReference>
<dbReference type="InterPro" id="IPR056884">
    <property type="entry name" value="NPHP3-like_N"/>
</dbReference>
<feature type="domain" description="Nephrocystin 3-like N-terminal" evidence="3">
    <location>
        <begin position="68"/>
        <end position="229"/>
    </location>
</feature>
<dbReference type="InterPro" id="IPR027417">
    <property type="entry name" value="P-loop_NTPase"/>
</dbReference>
<feature type="domain" description="Nephrocystin 3-like N-terminal" evidence="3">
    <location>
        <begin position="521"/>
        <end position="687"/>
    </location>
</feature>
<dbReference type="EMBL" id="JANIEX010000222">
    <property type="protein sequence ID" value="KAJ3570723.1"/>
    <property type="molecule type" value="Genomic_DNA"/>
</dbReference>
<evidence type="ECO:0000256" key="1">
    <source>
        <dbReference type="ARBA" id="ARBA00022737"/>
    </source>
</evidence>
<proteinExistence type="predicted"/>
<dbReference type="PANTHER" id="PTHR10039:SF14">
    <property type="entry name" value="NACHT DOMAIN-CONTAINING PROTEIN"/>
    <property type="match status" value="1"/>
</dbReference>
<name>A0AAD5VVH4_9AGAR</name>
<evidence type="ECO:0000259" key="3">
    <source>
        <dbReference type="Pfam" id="PF24883"/>
    </source>
</evidence>
<dbReference type="Gene3D" id="3.40.50.300">
    <property type="entry name" value="P-loop containing nucleotide triphosphate hydrolases"/>
    <property type="match status" value="2"/>
</dbReference>
<dbReference type="Proteomes" id="UP001213000">
    <property type="component" value="Unassembled WGS sequence"/>
</dbReference>
<accession>A0AAD5VVH4</accession>
<reference evidence="4" key="1">
    <citation type="submission" date="2022-07" db="EMBL/GenBank/DDBJ databases">
        <title>Genome Sequence of Leucocoprinus birnbaumii.</title>
        <authorList>
            <person name="Buettner E."/>
        </authorList>
    </citation>
    <scope>NUCLEOTIDE SEQUENCE</scope>
    <source>
        <strain evidence="4">VT141</strain>
    </source>
</reference>
<sequence>MKSFQLSFNKTKKAQVNAGAPKKTKPPPDQAFVALRRKTISGVEFDSPTRSPPSFHPETRKSLRGRLHTWLEDDTQPIKGAFYLSGPAGVGKTAFIQAISTYCKERDWTRATVFLSHINRLDDNSRIIATIASQLSQQSRAFSSAMGESLKRDPELFERHAVLLFRKLIIEPAEVFRSRIPLKKSKPVVIILDGLDSSGNQLSQLEFLRLIDDYIHTNKCPFKWIISSRPVARWMEVVSRPDNQHAEISIDDEEAIEDVNKHIIRAGLEEIFNQSSDPFADPVEGEEGGIEQWPTEAHKVRLAKEASGFFMFATCMIQFIGDQSRRDPRRQLTRCLEFLDDPSSQREGNPISPLHRIYQQILSDVDPDILSTATAVLQIITVESGIQKFHAQSVADSLNMDVSVLYRALDGLQAVINISPVPSSNSTVQFYHTSFLEYIRHGVDPSRHKSLSHIREISTGRITDDAPDLGQSIIQSAASSLPKDQAGLAILLPIAMVQADFDSPSRYPPPRCHRGTRTLLRQKTSIWLTDADCRERILWITGPAGVGKSAFAQSLAENCHQTARLGASIFFSASIKGNQEAQRVIPTLAGQLAAKFSEYKSLIAPALLEDPGIAEKDLSIQFQTLVVHPLEMLQKDQRLYSAQNPLMIVLDGLEACGSKAAQIELTRLISEFAKHKYAASGLFWVITGRPESHIKKIVWRMTLQALCRHEQLSIDDPEAKDDVDLVLRDGFHEIRKKYDFRFGPTERWPTDIHWHFLKDASSGFLMFASCILQYVGDEDQRDPRMLLEMCLGLVTSSLVPHTLHPFRRLDSLYEQILLSVPPEIMPITLRILSLCIHGPVNGLPVHDAMAFLDIDQSTLYNALDKVHSVVDFSSSGADEVRIYFFHPSFPNYLKDPKRSGDIAHEINMDSTEAKPTEGGPAQASSSRSTLDKGKNKLSPVEPLSIPEFPPSGSNLKLDD</sequence>
<keyword evidence="1" id="KW-0677">Repeat</keyword>
<dbReference type="PANTHER" id="PTHR10039">
    <property type="entry name" value="AMELOGENIN"/>
    <property type="match status" value="1"/>
</dbReference>
<feature type="region of interest" description="Disordered" evidence="2">
    <location>
        <begin position="908"/>
        <end position="959"/>
    </location>
</feature>
<dbReference type="AlphaFoldDB" id="A0AAD5VVH4"/>
<organism evidence="4 5">
    <name type="scientific">Leucocoprinus birnbaumii</name>
    <dbReference type="NCBI Taxonomy" id="56174"/>
    <lineage>
        <taxon>Eukaryota</taxon>
        <taxon>Fungi</taxon>
        <taxon>Dikarya</taxon>
        <taxon>Basidiomycota</taxon>
        <taxon>Agaricomycotina</taxon>
        <taxon>Agaricomycetes</taxon>
        <taxon>Agaricomycetidae</taxon>
        <taxon>Agaricales</taxon>
        <taxon>Agaricineae</taxon>
        <taxon>Agaricaceae</taxon>
        <taxon>Leucocoprinus</taxon>
    </lineage>
</organism>
<dbReference type="SUPFAM" id="SSF52540">
    <property type="entry name" value="P-loop containing nucleoside triphosphate hydrolases"/>
    <property type="match status" value="2"/>
</dbReference>